<accession>A0A6A6X3D8</accession>
<sequence length="508" mass="58103">MASLPNLPVELLFLTYSFLTHKHDLLALSLVSRKLRPSAQKELHRTITLKQSNWAYGVQDLESSKIGYVLRTLIERPDLAKSVRKLNVVVVKHCLENRYQITSSDTCYSPWNISIRRMCQDYLKRQEYCNETWMTHIEANYEPALTGLIIALVPSLESLRMRIYTNQEYASAYCKISGFQDLDFFSARASHFSTRAFFGTEPKNFDISHIPGLASLKCIYFHSELPGQIVNSSNLRTAEFRLQRLPRCIAPTLSHTSKSSNITTLIIHFDVAVLEDQFDLVDAKYEYLKRMITSLKTLTYLSIQLYMPPWSNNTRIEPWGGYDKVLALVENSTLKSLVIDEANIDWSRRRWNDLRRGTTNYDIPCAAALLHLPNLQRIVAPQAFFFNAFKEDPTILCRRCEIPASVTSVEIIDPTSVAGVFAKHLLDCAGSYDGLRKIGLWYDVQKIHLVANHGLDKILISQPDLPSEEAEALQTAMKETSVWGRLKNAGIDVVEEWETKRGWRIVCD</sequence>
<reference evidence="1" key="1">
    <citation type="journal article" date="2020" name="Stud. Mycol.">
        <title>101 Dothideomycetes genomes: a test case for predicting lifestyles and emergence of pathogens.</title>
        <authorList>
            <person name="Haridas S."/>
            <person name="Albert R."/>
            <person name="Binder M."/>
            <person name="Bloem J."/>
            <person name="Labutti K."/>
            <person name="Salamov A."/>
            <person name="Andreopoulos B."/>
            <person name="Baker S."/>
            <person name="Barry K."/>
            <person name="Bills G."/>
            <person name="Bluhm B."/>
            <person name="Cannon C."/>
            <person name="Castanera R."/>
            <person name="Culley D."/>
            <person name="Daum C."/>
            <person name="Ezra D."/>
            <person name="Gonzalez J."/>
            <person name="Henrissat B."/>
            <person name="Kuo A."/>
            <person name="Liang C."/>
            <person name="Lipzen A."/>
            <person name="Lutzoni F."/>
            <person name="Magnuson J."/>
            <person name="Mondo S."/>
            <person name="Nolan M."/>
            <person name="Ohm R."/>
            <person name="Pangilinan J."/>
            <person name="Park H.-J."/>
            <person name="Ramirez L."/>
            <person name="Alfaro M."/>
            <person name="Sun H."/>
            <person name="Tritt A."/>
            <person name="Yoshinaga Y."/>
            <person name="Zwiers L.-H."/>
            <person name="Turgeon B."/>
            <person name="Goodwin S."/>
            <person name="Spatafora J."/>
            <person name="Crous P."/>
            <person name="Grigoriev I."/>
        </authorList>
    </citation>
    <scope>NUCLEOTIDE SEQUENCE</scope>
    <source>
        <strain evidence="1">CBS 109.77</strain>
    </source>
</reference>
<evidence type="ECO:0008006" key="3">
    <source>
        <dbReference type="Google" id="ProtNLM"/>
    </source>
</evidence>
<dbReference type="OrthoDB" id="3750626at2759"/>
<evidence type="ECO:0000313" key="2">
    <source>
        <dbReference type="Proteomes" id="UP000799757"/>
    </source>
</evidence>
<name>A0A6A6X3D8_9PLEO</name>
<dbReference type="EMBL" id="MU002057">
    <property type="protein sequence ID" value="KAF2790741.1"/>
    <property type="molecule type" value="Genomic_DNA"/>
</dbReference>
<keyword evidence="2" id="KW-1185">Reference proteome</keyword>
<gene>
    <name evidence="1" type="ORF">K505DRAFT_419623</name>
</gene>
<evidence type="ECO:0000313" key="1">
    <source>
        <dbReference type="EMBL" id="KAF2790741.1"/>
    </source>
</evidence>
<organism evidence="1 2">
    <name type="scientific">Melanomma pulvis-pyrius CBS 109.77</name>
    <dbReference type="NCBI Taxonomy" id="1314802"/>
    <lineage>
        <taxon>Eukaryota</taxon>
        <taxon>Fungi</taxon>
        <taxon>Dikarya</taxon>
        <taxon>Ascomycota</taxon>
        <taxon>Pezizomycotina</taxon>
        <taxon>Dothideomycetes</taxon>
        <taxon>Pleosporomycetidae</taxon>
        <taxon>Pleosporales</taxon>
        <taxon>Melanommataceae</taxon>
        <taxon>Melanomma</taxon>
    </lineage>
</organism>
<dbReference type="AlphaFoldDB" id="A0A6A6X3D8"/>
<protein>
    <recommendedName>
        <fullName evidence="3">F-box domain-containing protein</fullName>
    </recommendedName>
</protein>
<dbReference type="Proteomes" id="UP000799757">
    <property type="component" value="Unassembled WGS sequence"/>
</dbReference>
<proteinExistence type="predicted"/>